<proteinExistence type="predicted"/>
<name>E9GWD0_DAPPU</name>
<protein>
    <submittedName>
        <fullName evidence="1">Uncharacterized protein</fullName>
    </submittedName>
</protein>
<dbReference type="OrthoDB" id="8061180at2759"/>
<dbReference type="EMBL" id="GL732570">
    <property type="protein sequence ID" value="EFX76083.1"/>
    <property type="molecule type" value="Genomic_DNA"/>
</dbReference>
<dbReference type="Proteomes" id="UP000000305">
    <property type="component" value="Unassembled WGS sequence"/>
</dbReference>
<reference evidence="1 2" key="1">
    <citation type="journal article" date="2011" name="Science">
        <title>The ecoresponsive genome of Daphnia pulex.</title>
        <authorList>
            <person name="Colbourne J.K."/>
            <person name="Pfrender M.E."/>
            <person name="Gilbert D."/>
            <person name="Thomas W.K."/>
            <person name="Tucker A."/>
            <person name="Oakley T.H."/>
            <person name="Tokishita S."/>
            <person name="Aerts A."/>
            <person name="Arnold G.J."/>
            <person name="Basu M.K."/>
            <person name="Bauer D.J."/>
            <person name="Caceres C.E."/>
            <person name="Carmel L."/>
            <person name="Casola C."/>
            <person name="Choi J.H."/>
            <person name="Detter J.C."/>
            <person name="Dong Q."/>
            <person name="Dusheyko S."/>
            <person name="Eads B.D."/>
            <person name="Frohlich T."/>
            <person name="Geiler-Samerotte K.A."/>
            <person name="Gerlach D."/>
            <person name="Hatcher P."/>
            <person name="Jogdeo S."/>
            <person name="Krijgsveld J."/>
            <person name="Kriventseva E.V."/>
            <person name="Kultz D."/>
            <person name="Laforsch C."/>
            <person name="Lindquist E."/>
            <person name="Lopez J."/>
            <person name="Manak J.R."/>
            <person name="Muller J."/>
            <person name="Pangilinan J."/>
            <person name="Patwardhan R.P."/>
            <person name="Pitluck S."/>
            <person name="Pritham E.J."/>
            <person name="Rechtsteiner A."/>
            <person name="Rho M."/>
            <person name="Rogozin I.B."/>
            <person name="Sakarya O."/>
            <person name="Salamov A."/>
            <person name="Schaack S."/>
            <person name="Shapiro H."/>
            <person name="Shiga Y."/>
            <person name="Skalitzky C."/>
            <person name="Smith Z."/>
            <person name="Souvorov A."/>
            <person name="Sung W."/>
            <person name="Tang Z."/>
            <person name="Tsuchiya D."/>
            <person name="Tu H."/>
            <person name="Vos H."/>
            <person name="Wang M."/>
            <person name="Wolf Y.I."/>
            <person name="Yamagata H."/>
            <person name="Yamada T."/>
            <person name="Ye Y."/>
            <person name="Shaw J.R."/>
            <person name="Andrews J."/>
            <person name="Crease T.J."/>
            <person name="Tang H."/>
            <person name="Lucas S.M."/>
            <person name="Robertson H.M."/>
            <person name="Bork P."/>
            <person name="Koonin E.V."/>
            <person name="Zdobnov E.M."/>
            <person name="Grigoriev I.V."/>
            <person name="Lynch M."/>
            <person name="Boore J.L."/>
        </authorList>
    </citation>
    <scope>NUCLEOTIDE SEQUENCE [LARGE SCALE GENOMIC DNA]</scope>
</reference>
<organism evidence="1 2">
    <name type="scientific">Daphnia pulex</name>
    <name type="common">Water flea</name>
    <dbReference type="NCBI Taxonomy" id="6669"/>
    <lineage>
        <taxon>Eukaryota</taxon>
        <taxon>Metazoa</taxon>
        <taxon>Ecdysozoa</taxon>
        <taxon>Arthropoda</taxon>
        <taxon>Crustacea</taxon>
        <taxon>Branchiopoda</taxon>
        <taxon>Diplostraca</taxon>
        <taxon>Cladocera</taxon>
        <taxon>Anomopoda</taxon>
        <taxon>Daphniidae</taxon>
        <taxon>Daphnia</taxon>
    </lineage>
</organism>
<gene>
    <name evidence="1" type="ORF">DAPPUDRAFT_107217</name>
</gene>
<sequence>MAEELRGVGQPQTVDMIVSKIIQTLPPSYAVFETMWGGLPVADQTLANLTAKLSEEERKLNDRSNGTISPQDVAFFATHPLRLKSAAENALATRSNNNSREHRTSIPTIVAAAEVVATTAKTIAMATELATRDDEIENPLPNQVNAPAMVPITINREIDVIEPNEDQDGSDDTDDQISFVTVEELSENGLIDDWVLDHSPSGVFQEADVNPEAEPIEVDDQAPVSPRHIPAPPAMNPARQIQSLPGEEPLTLGRWRDGRSSRAPQYSARYNEYKRSLTDKADMVLLDEFRTNELALVAEPFEPQSYDQAVASDCSEKESVRIANYAIYQSRGKLPLLTVLASTPSTLLFFVTYVKVPLTSLFL</sequence>
<dbReference type="HOGENOM" id="CLU_763457_0_0_1"/>
<evidence type="ECO:0000313" key="1">
    <source>
        <dbReference type="EMBL" id="EFX76083.1"/>
    </source>
</evidence>
<dbReference type="KEGG" id="dpx:DAPPUDRAFT_107217"/>
<dbReference type="AlphaFoldDB" id="E9GWD0"/>
<dbReference type="InParanoid" id="E9GWD0"/>
<evidence type="ECO:0000313" key="2">
    <source>
        <dbReference type="Proteomes" id="UP000000305"/>
    </source>
</evidence>
<accession>E9GWD0</accession>
<keyword evidence="2" id="KW-1185">Reference proteome</keyword>